<dbReference type="Proteomes" id="UP000639772">
    <property type="component" value="Unassembled WGS sequence"/>
</dbReference>
<comment type="caution">
    <text evidence="2">The sequence shown here is derived from an EMBL/GenBank/DDBJ whole genome shotgun (WGS) entry which is preliminary data.</text>
</comment>
<dbReference type="EMBL" id="JADCNM010000004">
    <property type="protein sequence ID" value="KAG0486487.1"/>
    <property type="molecule type" value="Genomic_DNA"/>
</dbReference>
<dbReference type="AlphaFoldDB" id="A0A835V5T5"/>
<sequence length="224" mass="26476">MARQDTASPKDSREPGVWCSEFLTDIFLSPQNWPSFHFFFFLPLLQEEARFFQGSLKNNTIRQHLRFEEKQTKGNSLENPLRELYRVMKEGEQYVRFVWNLKTGGKEAIETAGEISGRDHEAIQKKRIIFTKKYEREWMDPSLFLHRFARYYLVSQEMCIRFGHVWKEDRWILTEMITEKKSSSVVPPTKQENQLADLLMAKRIGYRLFSVLVGIKGLPSEGED</sequence>
<evidence type="ECO:0000259" key="1">
    <source>
        <dbReference type="Pfam" id="PF06760"/>
    </source>
</evidence>
<protein>
    <recommendedName>
        <fullName evidence="1">DUF1221 domain-containing protein</fullName>
    </recommendedName>
</protein>
<organism evidence="2 3">
    <name type="scientific">Vanilla planifolia</name>
    <name type="common">Vanilla</name>
    <dbReference type="NCBI Taxonomy" id="51239"/>
    <lineage>
        <taxon>Eukaryota</taxon>
        <taxon>Viridiplantae</taxon>
        <taxon>Streptophyta</taxon>
        <taxon>Embryophyta</taxon>
        <taxon>Tracheophyta</taxon>
        <taxon>Spermatophyta</taxon>
        <taxon>Magnoliopsida</taxon>
        <taxon>Liliopsida</taxon>
        <taxon>Asparagales</taxon>
        <taxon>Orchidaceae</taxon>
        <taxon>Vanilloideae</taxon>
        <taxon>Vanilleae</taxon>
        <taxon>Vanilla</taxon>
    </lineage>
</organism>
<dbReference type="OrthoDB" id="4062651at2759"/>
<gene>
    <name evidence="2" type="ORF">HPP92_008582</name>
</gene>
<accession>A0A835V5T5</accession>
<feature type="domain" description="DUF1221" evidence="1">
    <location>
        <begin position="59"/>
        <end position="100"/>
    </location>
</feature>
<evidence type="ECO:0000313" key="2">
    <source>
        <dbReference type="EMBL" id="KAG0486487.1"/>
    </source>
</evidence>
<feature type="domain" description="DUF1221" evidence="1">
    <location>
        <begin position="107"/>
        <end position="203"/>
    </location>
</feature>
<name>A0A835V5T5_VANPL</name>
<dbReference type="InterPro" id="IPR010632">
    <property type="entry name" value="DUF1221"/>
</dbReference>
<dbReference type="Pfam" id="PF06760">
    <property type="entry name" value="DUF1221"/>
    <property type="match status" value="2"/>
</dbReference>
<reference evidence="2 3" key="1">
    <citation type="journal article" date="2020" name="Nat. Food">
        <title>A phased Vanilla planifolia genome enables genetic improvement of flavour and production.</title>
        <authorList>
            <person name="Hasing T."/>
            <person name="Tang H."/>
            <person name="Brym M."/>
            <person name="Khazi F."/>
            <person name="Huang T."/>
            <person name="Chambers A.H."/>
        </authorList>
    </citation>
    <scope>NUCLEOTIDE SEQUENCE [LARGE SCALE GENOMIC DNA]</scope>
    <source>
        <tissue evidence="2">Leaf</tissue>
    </source>
</reference>
<evidence type="ECO:0000313" key="3">
    <source>
        <dbReference type="Proteomes" id="UP000639772"/>
    </source>
</evidence>
<proteinExistence type="predicted"/>